<evidence type="ECO:0000313" key="1">
    <source>
        <dbReference type="EMBL" id="GBO25028.1"/>
    </source>
</evidence>
<comment type="caution">
    <text evidence="1">The sequence shown here is derived from an EMBL/GenBank/DDBJ whole genome shotgun (WGS) entry which is preliminary data.</text>
</comment>
<proteinExistence type="predicted"/>
<keyword evidence="2" id="KW-1185">Reference proteome</keyword>
<reference evidence="1 2" key="1">
    <citation type="journal article" date="2019" name="Sci. Rep.">
        <title>Orb-weaving spider Araneus ventricosus genome elucidates the spidroin gene catalogue.</title>
        <authorList>
            <person name="Kono N."/>
            <person name="Nakamura H."/>
            <person name="Ohtoshi R."/>
            <person name="Moran D.A.P."/>
            <person name="Shinohara A."/>
            <person name="Yoshida Y."/>
            <person name="Fujiwara M."/>
            <person name="Mori M."/>
            <person name="Tomita M."/>
            <person name="Arakawa K."/>
        </authorList>
    </citation>
    <scope>NUCLEOTIDE SEQUENCE [LARGE SCALE GENOMIC DNA]</scope>
</reference>
<protein>
    <submittedName>
        <fullName evidence="1">Uncharacterized protein</fullName>
    </submittedName>
</protein>
<name>A0A4Y2VKT8_ARAVE</name>
<accession>A0A4Y2VKT8</accession>
<dbReference type="Proteomes" id="UP000499080">
    <property type="component" value="Unassembled WGS sequence"/>
</dbReference>
<dbReference type="EMBL" id="BGPR01048017">
    <property type="protein sequence ID" value="GBO25028.1"/>
    <property type="molecule type" value="Genomic_DNA"/>
</dbReference>
<dbReference type="AlphaFoldDB" id="A0A4Y2VKT8"/>
<organism evidence="1 2">
    <name type="scientific">Araneus ventricosus</name>
    <name type="common">Orbweaver spider</name>
    <name type="synonym">Epeira ventricosa</name>
    <dbReference type="NCBI Taxonomy" id="182803"/>
    <lineage>
        <taxon>Eukaryota</taxon>
        <taxon>Metazoa</taxon>
        <taxon>Ecdysozoa</taxon>
        <taxon>Arthropoda</taxon>
        <taxon>Chelicerata</taxon>
        <taxon>Arachnida</taxon>
        <taxon>Araneae</taxon>
        <taxon>Araneomorphae</taxon>
        <taxon>Entelegynae</taxon>
        <taxon>Araneoidea</taxon>
        <taxon>Araneidae</taxon>
        <taxon>Araneus</taxon>
    </lineage>
</organism>
<evidence type="ECO:0000313" key="2">
    <source>
        <dbReference type="Proteomes" id="UP000499080"/>
    </source>
</evidence>
<sequence length="89" mass="10089">MSRRTWTGEEEMASVVTKTRLENIECESEMSKALTAWWRRREVTVLVLTYLSGLSLAGPLDCTDVGESAMVEATLKRNQRHFLLDGGRI</sequence>
<gene>
    <name evidence="1" type="ORF">AVEN_22522_1</name>
</gene>